<dbReference type="Proteomes" id="UP000608522">
    <property type="component" value="Unassembled WGS sequence"/>
</dbReference>
<reference evidence="2" key="1">
    <citation type="submission" date="2023-07" db="EMBL/GenBank/DDBJ databases">
        <title>Whole genome shotgun sequence of Streptomyces spororaveus NBRC 15456.</title>
        <authorList>
            <person name="Komaki H."/>
            <person name="Tamura T."/>
        </authorList>
    </citation>
    <scope>NUCLEOTIDE SEQUENCE [LARGE SCALE GENOMIC DNA]</scope>
    <source>
        <strain evidence="2">NBRC 15456</strain>
    </source>
</reference>
<evidence type="ECO:0000313" key="1">
    <source>
        <dbReference type="EMBL" id="GHI75592.1"/>
    </source>
</evidence>
<protein>
    <submittedName>
        <fullName evidence="1">Uncharacterized protein</fullName>
    </submittedName>
</protein>
<proteinExistence type="predicted"/>
<sequence>MHQGLRVWLAGTARRPGIRGSAQEAVPAVDRYGRTPATGSAASAVRVGSAAGDRPENVSLKAFLPRVMHRV</sequence>
<gene>
    <name evidence="1" type="ORF">Sspor_11530</name>
</gene>
<name>A0ABQ3T5E4_9ACTN</name>
<keyword evidence="2" id="KW-1185">Reference proteome</keyword>
<organism evidence="1 2">
    <name type="scientific">Streptomyces spororaveus</name>
    <dbReference type="NCBI Taxonomy" id="284039"/>
    <lineage>
        <taxon>Bacteria</taxon>
        <taxon>Bacillati</taxon>
        <taxon>Actinomycetota</taxon>
        <taxon>Actinomycetes</taxon>
        <taxon>Kitasatosporales</taxon>
        <taxon>Streptomycetaceae</taxon>
        <taxon>Streptomyces</taxon>
    </lineage>
</organism>
<dbReference type="EMBL" id="BNED01000005">
    <property type="protein sequence ID" value="GHI75592.1"/>
    <property type="molecule type" value="Genomic_DNA"/>
</dbReference>
<accession>A0ABQ3T5E4</accession>
<comment type="caution">
    <text evidence="1">The sequence shown here is derived from an EMBL/GenBank/DDBJ whole genome shotgun (WGS) entry which is preliminary data.</text>
</comment>
<evidence type="ECO:0000313" key="2">
    <source>
        <dbReference type="Proteomes" id="UP000608522"/>
    </source>
</evidence>